<dbReference type="InterPro" id="IPR011990">
    <property type="entry name" value="TPR-like_helical_dom_sf"/>
</dbReference>
<feature type="domain" description="RagB/SusD" evidence="7">
    <location>
        <begin position="379"/>
        <end position="512"/>
    </location>
</feature>
<proteinExistence type="inferred from homology"/>
<dbReference type="EMBL" id="JAPWGL010000001">
    <property type="protein sequence ID" value="MCZ4222551.1"/>
    <property type="molecule type" value="Genomic_DNA"/>
</dbReference>
<keyword evidence="5" id="KW-0998">Cell outer membrane</keyword>
<evidence type="ECO:0000313" key="10">
    <source>
        <dbReference type="Proteomes" id="UP001144341"/>
    </source>
</evidence>
<feature type="signal peptide" evidence="6">
    <location>
        <begin position="1"/>
        <end position="20"/>
    </location>
</feature>
<comment type="similarity">
    <text evidence="2">Belongs to the SusD family.</text>
</comment>
<gene>
    <name evidence="9" type="ORF">O0931_04505</name>
</gene>
<accession>A0ABT4KUF4</accession>
<evidence type="ECO:0000313" key="9">
    <source>
        <dbReference type="EMBL" id="MCZ4222551.1"/>
    </source>
</evidence>
<evidence type="ECO:0000256" key="2">
    <source>
        <dbReference type="ARBA" id="ARBA00006275"/>
    </source>
</evidence>
<dbReference type="Pfam" id="PF14322">
    <property type="entry name" value="SusD-like_3"/>
    <property type="match status" value="1"/>
</dbReference>
<evidence type="ECO:0000256" key="3">
    <source>
        <dbReference type="ARBA" id="ARBA00022729"/>
    </source>
</evidence>
<sequence>MKLKTIYSACYLIIASTMLAMVTGCEKDLNLRPSKGSGVVITQTSDLDALLNNYTSFCNEINRTAIYSTDDFQLDTGIYNALPSRYPIDGIEFGTWDTQYIPTDFSEQFWSGEYSKIYQANLVLSYVNKVTGPDKQKADLAADAYFIRAYSYWELVNNYCLPYSQANLNEPGLPIKLLPNYEESLVRQSLGATYKQIQNDLNEALKTTVPLVQNGVNRSWRANITAVNAFAARFYLSIGDYAAALKYANASLSSYSTLVDYNSGMRYGTPASVTVTNKNGTKQTVTIQYPYTHDRTDVSYQLTWPESTYFRVLNFGNSLNWFIPSQALLNLYDKTNDLRYKYNIVQNFSYVRGLINPAYGYPGYIFYGETAIPLGPTTAEMYLIKAECLARTNDVPGAMAAVNVLHRARTVTGSPDLIATTQAAAITSILEERRREMPFRQRWSDVKRLNNNDYAGDNVAPFTRLFYQYNSSSTIKPLVFQTFTLPVNSRRFAVPIPQNDINNSNGQITQNTY</sequence>
<comment type="caution">
    <text evidence="9">The sequence shown here is derived from an EMBL/GenBank/DDBJ whole genome shotgun (WGS) entry which is preliminary data.</text>
</comment>
<keyword evidence="3 6" id="KW-0732">Signal</keyword>
<dbReference type="PROSITE" id="PS51257">
    <property type="entry name" value="PROKAR_LIPOPROTEIN"/>
    <property type="match status" value="1"/>
</dbReference>
<evidence type="ECO:0000256" key="6">
    <source>
        <dbReference type="SAM" id="SignalP"/>
    </source>
</evidence>
<keyword evidence="10" id="KW-1185">Reference proteome</keyword>
<evidence type="ECO:0000259" key="7">
    <source>
        <dbReference type="Pfam" id="PF07980"/>
    </source>
</evidence>
<reference evidence="9" key="1">
    <citation type="submission" date="2022-12" db="EMBL/GenBank/DDBJ databases">
        <title>Genome sequence of SJ11.</title>
        <authorList>
            <person name="Woo H."/>
        </authorList>
    </citation>
    <scope>NUCLEOTIDE SEQUENCE</scope>
    <source>
        <strain evidence="9">SJ11</strain>
    </source>
</reference>
<feature type="chain" id="PRO_5046980106" evidence="6">
    <location>
        <begin position="21"/>
        <end position="513"/>
    </location>
</feature>
<dbReference type="Gene3D" id="1.25.40.390">
    <property type="match status" value="1"/>
</dbReference>
<evidence type="ECO:0000259" key="8">
    <source>
        <dbReference type="Pfam" id="PF14322"/>
    </source>
</evidence>
<dbReference type="Pfam" id="PF07980">
    <property type="entry name" value="SusD_RagB"/>
    <property type="match status" value="1"/>
</dbReference>
<organism evidence="9 10">
    <name type="scientific">Pedobacter rhodius</name>
    <dbReference type="NCBI Taxonomy" id="3004098"/>
    <lineage>
        <taxon>Bacteria</taxon>
        <taxon>Pseudomonadati</taxon>
        <taxon>Bacteroidota</taxon>
        <taxon>Sphingobacteriia</taxon>
        <taxon>Sphingobacteriales</taxon>
        <taxon>Sphingobacteriaceae</taxon>
        <taxon>Pedobacter</taxon>
    </lineage>
</organism>
<dbReference type="RefSeq" id="WP_269414351.1">
    <property type="nucleotide sequence ID" value="NZ_JAPWGL010000001.1"/>
</dbReference>
<evidence type="ECO:0000256" key="1">
    <source>
        <dbReference type="ARBA" id="ARBA00004442"/>
    </source>
</evidence>
<dbReference type="InterPro" id="IPR033985">
    <property type="entry name" value="SusD-like_N"/>
</dbReference>
<feature type="domain" description="SusD-like N-terminal" evidence="8">
    <location>
        <begin position="46"/>
        <end position="236"/>
    </location>
</feature>
<dbReference type="Proteomes" id="UP001144341">
    <property type="component" value="Unassembled WGS sequence"/>
</dbReference>
<name>A0ABT4KUF4_9SPHI</name>
<comment type="subcellular location">
    <subcellularLocation>
        <location evidence="1">Cell outer membrane</location>
    </subcellularLocation>
</comment>
<evidence type="ECO:0000256" key="4">
    <source>
        <dbReference type="ARBA" id="ARBA00023136"/>
    </source>
</evidence>
<dbReference type="SUPFAM" id="SSF48452">
    <property type="entry name" value="TPR-like"/>
    <property type="match status" value="1"/>
</dbReference>
<evidence type="ECO:0000256" key="5">
    <source>
        <dbReference type="ARBA" id="ARBA00023237"/>
    </source>
</evidence>
<keyword evidence="4" id="KW-0472">Membrane</keyword>
<dbReference type="InterPro" id="IPR012944">
    <property type="entry name" value="SusD_RagB_dom"/>
</dbReference>
<protein>
    <submittedName>
        <fullName evidence="9">RagB/SusD family nutrient uptake outer membrane protein</fullName>
    </submittedName>
</protein>